<dbReference type="AlphaFoldDB" id="A0A6G5QFN9"/>
<organism evidence="1 2">
    <name type="scientific">Campylobacter mucosalis CCUG 21559</name>
    <dbReference type="NCBI Taxonomy" id="1032067"/>
    <lineage>
        <taxon>Bacteria</taxon>
        <taxon>Pseudomonadati</taxon>
        <taxon>Campylobacterota</taxon>
        <taxon>Epsilonproteobacteria</taxon>
        <taxon>Campylobacterales</taxon>
        <taxon>Campylobacteraceae</taxon>
        <taxon>Campylobacter</taxon>
    </lineage>
</organism>
<protein>
    <submittedName>
        <fullName evidence="1">Uncharacterized protein</fullName>
    </submittedName>
</protein>
<sequence length="85" mass="10162">MEKLVLGERYIRYSCFANGKLVYKSGLIESNFAYLIQNENYEFKDKHVLFSVVRGLGSQKRIFKFKRKDFERTSSDLKRWLEGLK</sequence>
<proteinExistence type="predicted"/>
<keyword evidence="2" id="KW-1185">Reference proteome</keyword>
<dbReference type="Proteomes" id="UP000503264">
    <property type="component" value="Chromosome"/>
</dbReference>
<gene>
    <name evidence="1" type="ORF">CMUC_0635</name>
</gene>
<reference evidence="1 2" key="1">
    <citation type="submission" date="2016-07" db="EMBL/GenBank/DDBJ databases">
        <title>Comparative genomics of the Campylobacter concisus group.</title>
        <authorList>
            <person name="Miller W.G."/>
            <person name="Yee E."/>
            <person name="Chapman M.H."/>
            <person name="Huynh S."/>
            <person name="Bono J.L."/>
            <person name="On S.L.W."/>
            <person name="StLeger J."/>
            <person name="Foster G."/>
            <person name="Parker C.T."/>
        </authorList>
    </citation>
    <scope>NUCLEOTIDE SEQUENCE [LARGE SCALE GENOMIC DNA]</scope>
    <source>
        <strain evidence="1 2">CCUG 21559</strain>
    </source>
</reference>
<dbReference type="EMBL" id="CP012542">
    <property type="protein sequence ID" value="QCD44434.1"/>
    <property type="molecule type" value="Genomic_DNA"/>
</dbReference>
<name>A0A6G5QFN9_9BACT</name>
<accession>A0A6G5QFN9</accession>
<dbReference type="RefSeq" id="WP_171993560.1">
    <property type="nucleotide sequence ID" value="NZ_CP012542.1"/>
</dbReference>
<evidence type="ECO:0000313" key="1">
    <source>
        <dbReference type="EMBL" id="QCD44434.1"/>
    </source>
</evidence>
<evidence type="ECO:0000313" key="2">
    <source>
        <dbReference type="Proteomes" id="UP000503264"/>
    </source>
</evidence>